<evidence type="ECO:0000313" key="1">
    <source>
        <dbReference type="EMBL" id="EEC14475.1"/>
    </source>
</evidence>
<proteinExistence type="predicted"/>
<dbReference type="VEuPathDB" id="VectorBase:ISCI021564"/>
<dbReference type="InParanoid" id="B7Q6K3"/>
<evidence type="ECO:0000313" key="2">
    <source>
        <dbReference type="EnsemblMetazoa" id="ISCW021564-PA"/>
    </source>
</evidence>
<dbReference type="Gene3D" id="3.10.20.70">
    <property type="entry name" value="Glutamine synthetase, N-terminal domain"/>
    <property type="match status" value="1"/>
</dbReference>
<sequence length="59" mass="6732">MDCPERNVCGHGTYQCPDAGAKSEMSLIPVALLRDPNVKGRNKLVLYELFRHDCELRDR</sequence>
<dbReference type="PaxDb" id="6945-B7Q6K3"/>
<dbReference type="EnsemblMetazoa" id="ISCW021564-RA">
    <property type="protein sequence ID" value="ISCW021564-PA"/>
    <property type="gene ID" value="ISCW021564"/>
</dbReference>
<reference evidence="2" key="2">
    <citation type="submission" date="2020-05" db="UniProtKB">
        <authorList>
            <consortium name="EnsemblMetazoa"/>
        </authorList>
    </citation>
    <scope>IDENTIFICATION</scope>
    <source>
        <strain evidence="2">wikel</strain>
    </source>
</reference>
<dbReference type="EMBL" id="ABJB011111740">
    <property type="status" value="NOT_ANNOTATED_CDS"/>
    <property type="molecule type" value="Genomic_DNA"/>
</dbReference>
<dbReference type="AlphaFoldDB" id="B7Q6K3"/>
<gene>
    <name evidence="1" type="ORF">IscW_ISCW021564</name>
</gene>
<dbReference type="GO" id="GO:0004356">
    <property type="term" value="F:glutamine synthetase activity"/>
    <property type="evidence" value="ECO:0007669"/>
    <property type="project" value="InterPro"/>
</dbReference>
<reference evidence="1 3" key="1">
    <citation type="submission" date="2008-03" db="EMBL/GenBank/DDBJ databases">
        <title>Annotation of Ixodes scapularis.</title>
        <authorList>
            <consortium name="Ixodes scapularis Genome Project Consortium"/>
            <person name="Caler E."/>
            <person name="Hannick L.I."/>
            <person name="Bidwell S."/>
            <person name="Joardar V."/>
            <person name="Thiagarajan M."/>
            <person name="Amedeo P."/>
            <person name="Galinsky K.J."/>
            <person name="Schobel S."/>
            <person name="Inman J."/>
            <person name="Hostetler J."/>
            <person name="Miller J."/>
            <person name="Hammond M."/>
            <person name="Megy K."/>
            <person name="Lawson D."/>
            <person name="Kodira C."/>
            <person name="Sutton G."/>
            <person name="Meyer J."/>
            <person name="Hill C.A."/>
            <person name="Birren B."/>
            <person name="Nene V."/>
            <person name="Collins F."/>
            <person name="Alarcon-Chaidez F."/>
            <person name="Wikel S."/>
            <person name="Strausberg R."/>
        </authorList>
    </citation>
    <scope>NUCLEOTIDE SEQUENCE [LARGE SCALE GENOMIC DNA]</scope>
    <source>
        <strain evidence="3">Wikel</strain>
        <strain evidence="1">Wikel colony</strain>
    </source>
</reference>
<dbReference type="EMBL" id="DS868232">
    <property type="protein sequence ID" value="EEC14475.1"/>
    <property type="molecule type" value="Genomic_DNA"/>
</dbReference>
<evidence type="ECO:0000313" key="3">
    <source>
        <dbReference type="Proteomes" id="UP000001555"/>
    </source>
</evidence>
<keyword evidence="3" id="KW-1185">Reference proteome</keyword>
<accession>B7Q6K3</accession>
<organism>
    <name type="scientific">Ixodes scapularis</name>
    <name type="common">Black-legged tick</name>
    <name type="synonym">Deer tick</name>
    <dbReference type="NCBI Taxonomy" id="6945"/>
    <lineage>
        <taxon>Eukaryota</taxon>
        <taxon>Metazoa</taxon>
        <taxon>Ecdysozoa</taxon>
        <taxon>Arthropoda</taxon>
        <taxon>Chelicerata</taxon>
        <taxon>Arachnida</taxon>
        <taxon>Acari</taxon>
        <taxon>Parasitiformes</taxon>
        <taxon>Ixodida</taxon>
        <taxon>Ixodoidea</taxon>
        <taxon>Ixodidae</taxon>
        <taxon>Ixodinae</taxon>
        <taxon>Ixodes</taxon>
    </lineage>
</organism>
<dbReference type="InterPro" id="IPR036651">
    <property type="entry name" value="Gln_synt_N_sf"/>
</dbReference>
<dbReference type="GO" id="GO:0006542">
    <property type="term" value="P:glutamine biosynthetic process"/>
    <property type="evidence" value="ECO:0007669"/>
    <property type="project" value="InterPro"/>
</dbReference>
<dbReference type="HOGENOM" id="CLU_2963354_0_0_1"/>
<dbReference type="EMBL" id="ABJB010722590">
    <property type="status" value="NOT_ANNOTATED_CDS"/>
    <property type="molecule type" value="Genomic_DNA"/>
</dbReference>
<dbReference type="Proteomes" id="UP000001555">
    <property type="component" value="Unassembled WGS sequence"/>
</dbReference>
<protein>
    <submittedName>
        <fullName evidence="1 2">Uncharacterized protein</fullName>
    </submittedName>
</protein>
<name>B7Q6K3_IXOSC</name>
<dbReference type="VEuPathDB" id="VectorBase:ISCW021564"/>